<dbReference type="PANTHER" id="PTHR24045:SF0">
    <property type="entry name" value="N-ACETYLGLUCOSAMINE-1-PHOSPHOTRANSFERASE SUBUNITS ALPHA_BETA"/>
    <property type="match status" value="1"/>
</dbReference>
<evidence type="ECO:0000259" key="4">
    <source>
        <dbReference type="Pfam" id="PF11380"/>
    </source>
</evidence>
<dbReference type="Pfam" id="PF17102">
    <property type="entry name" value="Stealth_CR3"/>
    <property type="match status" value="1"/>
</dbReference>
<dbReference type="InterPro" id="IPR031358">
    <property type="entry name" value="Stealth_CR1"/>
</dbReference>
<name>A0ABU2BRQ4_9MICC</name>
<evidence type="ECO:0000313" key="8">
    <source>
        <dbReference type="EMBL" id="MDR7360418.1"/>
    </source>
</evidence>
<feature type="domain" description="Stealth protein CR2 conserved region 2" evidence="4">
    <location>
        <begin position="187"/>
        <end position="292"/>
    </location>
</feature>
<dbReference type="RefSeq" id="WP_310293275.1">
    <property type="nucleotide sequence ID" value="NZ_BAAAWO010000001.1"/>
</dbReference>
<evidence type="ECO:0000256" key="1">
    <source>
        <dbReference type="ARBA" id="ARBA00007583"/>
    </source>
</evidence>
<comment type="similarity">
    <text evidence="1">Belongs to the stealth family.</text>
</comment>
<feature type="domain" description="Stealth protein CR1 conserved region 1" evidence="5">
    <location>
        <begin position="147"/>
        <end position="170"/>
    </location>
</feature>
<dbReference type="EMBL" id="JAVDYI010000001">
    <property type="protein sequence ID" value="MDR7360418.1"/>
    <property type="molecule type" value="Genomic_DNA"/>
</dbReference>
<comment type="caution">
    <text evidence="8">The sequence shown here is derived from an EMBL/GenBank/DDBJ whole genome shotgun (WGS) entry which is preliminary data.</text>
</comment>
<proteinExistence type="inferred from homology"/>
<evidence type="ECO:0000259" key="5">
    <source>
        <dbReference type="Pfam" id="PF17101"/>
    </source>
</evidence>
<keyword evidence="2" id="KW-0808">Transferase</keyword>
<dbReference type="InterPro" id="IPR031356">
    <property type="entry name" value="Stealth_CR4"/>
</dbReference>
<keyword evidence="9" id="KW-1185">Reference proteome</keyword>
<evidence type="ECO:0000256" key="3">
    <source>
        <dbReference type="ARBA" id="ARBA00023169"/>
    </source>
</evidence>
<keyword evidence="3" id="KW-0270">Exopolysaccharide synthesis</keyword>
<dbReference type="Pfam" id="PF17101">
    <property type="entry name" value="Stealth_CR1"/>
    <property type="match status" value="1"/>
</dbReference>
<dbReference type="Pfam" id="PF17103">
    <property type="entry name" value="Stealth_CR4"/>
    <property type="match status" value="1"/>
</dbReference>
<evidence type="ECO:0008006" key="10">
    <source>
        <dbReference type="Google" id="ProtNLM"/>
    </source>
</evidence>
<reference evidence="8 9" key="1">
    <citation type="submission" date="2023-07" db="EMBL/GenBank/DDBJ databases">
        <title>Sequencing the genomes of 1000 actinobacteria strains.</title>
        <authorList>
            <person name="Klenk H.-P."/>
        </authorList>
    </citation>
    <scope>NUCLEOTIDE SEQUENCE [LARGE SCALE GENOMIC DNA]</scope>
    <source>
        <strain evidence="8 9">DSM 20167</strain>
    </source>
</reference>
<dbReference type="InterPro" id="IPR047141">
    <property type="entry name" value="Stealth"/>
</dbReference>
<gene>
    <name evidence="8" type="ORF">J2S64_004109</name>
</gene>
<accession>A0ABU2BRQ4</accession>
<feature type="domain" description="Stealth protein CR4 conserved region 4" evidence="7">
    <location>
        <begin position="414"/>
        <end position="458"/>
    </location>
</feature>
<organism evidence="8 9">
    <name type="scientific">Paeniglutamicibacter sulfureus</name>
    <dbReference type="NCBI Taxonomy" id="43666"/>
    <lineage>
        <taxon>Bacteria</taxon>
        <taxon>Bacillati</taxon>
        <taxon>Actinomycetota</taxon>
        <taxon>Actinomycetes</taxon>
        <taxon>Micrococcales</taxon>
        <taxon>Micrococcaceae</taxon>
        <taxon>Paeniglutamicibacter</taxon>
    </lineage>
</organism>
<evidence type="ECO:0000313" key="9">
    <source>
        <dbReference type="Proteomes" id="UP001183817"/>
    </source>
</evidence>
<sequence>MSLESGWKGRVGAMIPPGYWRRAVEIMDNKTPASASSIADLRRLQAEAFESSSPGSAYRVQWQGDLALVYVDSREAPKLCSELRARGFSLVPMAEDALDPGAMFGWSCATKSQTGRRGDLVEAIGVRLLVVPGGKAPALSSVLEVSEPIDLVYTWVDGADEAWQRRRSETQAKITGHLLPTADDPARYTSHDELRYSLRSAEAFLPWVNHIYVVTAGQRPGWLNEAHPKISLIDHEEIFEDRDMLPTFNSHAIESQLHRIPDLAERFLYVNDDVFFGRLLGQHVFYTPTGYPKFALSDGRFDLEETQNLPVNVAALNNNRLLQATFGKSAAHKFKHVAHAQLRTTLSTIAQKHPEETRRTARARFRSESDLSIPSSLAHYYGCAMGVAFPGEIDYRYIDLSSEQVHLKLSRLFLQKRPQMFCLNEVSTRRHERVDRTFTVQDFLRHVFPWPSSFETSENHMPPAVPHG</sequence>
<dbReference type="InterPro" id="IPR021520">
    <property type="entry name" value="Stealth_CR2"/>
</dbReference>
<dbReference type="InterPro" id="IPR031357">
    <property type="entry name" value="Stealth_CR3"/>
</dbReference>
<dbReference type="Proteomes" id="UP001183817">
    <property type="component" value="Unassembled WGS sequence"/>
</dbReference>
<protein>
    <recommendedName>
        <fullName evidence="10">Sugar phosphotransferase</fullName>
    </recommendedName>
</protein>
<evidence type="ECO:0000256" key="2">
    <source>
        <dbReference type="ARBA" id="ARBA00022679"/>
    </source>
</evidence>
<feature type="domain" description="Stealth protein CR3 conserved region 3" evidence="6">
    <location>
        <begin position="335"/>
        <end position="381"/>
    </location>
</feature>
<evidence type="ECO:0000259" key="6">
    <source>
        <dbReference type="Pfam" id="PF17102"/>
    </source>
</evidence>
<evidence type="ECO:0000259" key="7">
    <source>
        <dbReference type="Pfam" id="PF17103"/>
    </source>
</evidence>
<dbReference type="Pfam" id="PF11380">
    <property type="entry name" value="Stealth_CR2"/>
    <property type="match status" value="1"/>
</dbReference>
<dbReference type="PANTHER" id="PTHR24045">
    <property type="match status" value="1"/>
</dbReference>